<dbReference type="STRING" id="985895.E5AEA6"/>
<accession>E5AEA6</accession>
<sequence length="624" mass="67344">MAASNPTSSGPNSPYTVSGDKPTVIDPNIRFPRRLLTLVTITTLLNALLWSSVICLASSVYQVASDPNDITNIAPVVLTSTSALASIFYTIVHTVFSFKQREWSLNQSRVSTIKETTYVAVRMVVALCALWLLTTGWNMIIVARRPICEQSGPPGLQTWEYGPRCHVSRVGIAFAVIALVASFILFGVLATVRRPFEAHIFKHGFQRFHHSFPDSHKSSPMRRTSIASEKIPLGSGPSVSTFRTFEYNLSDACVDTIDWNYRLPDSTIHTPSPVRSLGLGIFTSDSLPPPIPSAYATQSPLQPVGTFSHLPYSLASQHSLTRPPRLSGRSRSSSIASSIVPAEFSASTIRAVHPPQSSIGLVSRSHQHLPGVGSAHRKQYARSTISLTRPRRLSSVTPAGSVGWSSRSGSIGSDRLYSLSSTEGGAVCNKSVPEIANTAQHSAGRTESSTTSLGKTVRSCSAPASDAPGGADHPSQPSRMAMGWKPQLADQTNLRAQSKAEFESNKPFRLRRSTSAGFLRNFSPDVSPLDEEISFSDVYGRALDAASPADETSPTQRSWSDGAMRRHADATTGAVDPAQAAAVMLSKMPEDIRLRGSTSSGALIVKKSRFDDVKNKPLPRIAYL</sequence>
<name>E5AEA6_LEPMJ</name>
<keyword evidence="2" id="KW-1133">Transmembrane helix</keyword>
<keyword evidence="2" id="KW-0472">Membrane</keyword>
<dbReference type="Proteomes" id="UP000002668">
    <property type="component" value="Genome"/>
</dbReference>
<dbReference type="RefSeq" id="XP_003845024.1">
    <property type="nucleotide sequence ID" value="XM_003844976.1"/>
</dbReference>
<gene>
    <name evidence="3" type="ORF">LEMA_P003320.1</name>
</gene>
<evidence type="ECO:0000313" key="3">
    <source>
        <dbReference type="EMBL" id="CBY01545.1"/>
    </source>
</evidence>
<keyword evidence="2" id="KW-0812">Transmembrane</keyword>
<dbReference type="InParanoid" id="E5AEA6"/>
<dbReference type="OMA" id="HFSTATW"/>
<feature type="compositionally biased region" description="Polar residues" evidence="1">
    <location>
        <begin position="438"/>
        <end position="454"/>
    </location>
</feature>
<evidence type="ECO:0000256" key="1">
    <source>
        <dbReference type="SAM" id="MobiDB-lite"/>
    </source>
</evidence>
<protein>
    <submittedName>
        <fullName evidence="3">Predicted protein</fullName>
    </submittedName>
</protein>
<feature type="region of interest" description="Disordered" evidence="1">
    <location>
        <begin position="438"/>
        <end position="481"/>
    </location>
</feature>
<dbReference type="GeneID" id="13285731"/>
<proteinExistence type="predicted"/>
<evidence type="ECO:0000256" key="2">
    <source>
        <dbReference type="SAM" id="Phobius"/>
    </source>
</evidence>
<feature type="transmembrane region" description="Helical" evidence="2">
    <location>
        <begin position="119"/>
        <end position="143"/>
    </location>
</feature>
<feature type="transmembrane region" description="Helical" evidence="2">
    <location>
        <begin position="170"/>
        <end position="192"/>
    </location>
</feature>
<evidence type="ECO:0000313" key="4">
    <source>
        <dbReference type="Proteomes" id="UP000002668"/>
    </source>
</evidence>
<dbReference type="OrthoDB" id="3944567at2759"/>
<dbReference type="AlphaFoldDB" id="E5AEA6"/>
<reference evidence="4" key="1">
    <citation type="journal article" date="2011" name="Nat. Commun.">
        <title>Effector diversification within compartments of the Leptosphaeria maculans genome affected by Repeat-Induced Point mutations.</title>
        <authorList>
            <person name="Rouxel T."/>
            <person name="Grandaubert J."/>
            <person name="Hane J.K."/>
            <person name="Hoede C."/>
            <person name="van de Wouw A.P."/>
            <person name="Couloux A."/>
            <person name="Dominguez V."/>
            <person name="Anthouard V."/>
            <person name="Bally P."/>
            <person name="Bourras S."/>
            <person name="Cozijnsen A.J."/>
            <person name="Ciuffetti L.M."/>
            <person name="Degrave A."/>
            <person name="Dilmaghani A."/>
            <person name="Duret L."/>
            <person name="Fudal I."/>
            <person name="Goodwin S.B."/>
            <person name="Gout L."/>
            <person name="Glaser N."/>
            <person name="Linglin J."/>
            <person name="Kema G.H.J."/>
            <person name="Lapalu N."/>
            <person name="Lawrence C.B."/>
            <person name="May K."/>
            <person name="Meyer M."/>
            <person name="Ollivier B."/>
            <person name="Poulain J."/>
            <person name="Schoch C.L."/>
            <person name="Simon A."/>
            <person name="Spatafora J.W."/>
            <person name="Stachowiak A."/>
            <person name="Turgeon B.G."/>
            <person name="Tyler B.M."/>
            <person name="Vincent D."/>
            <person name="Weissenbach J."/>
            <person name="Amselem J."/>
            <person name="Quesneville H."/>
            <person name="Oliver R.P."/>
            <person name="Wincker P."/>
            <person name="Balesdent M.-H."/>
            <person name="Howlett B.J."/>
        </authorList>
    </citation>
    <scope>NUCLEOTIDE SEQUENCE [LARGE SCALE GENOMIC DNA]</scope>
    <source>
        <strain evidence="4">JN3 / isolate v23.1.3 / race Av1-4-5-6-7-8</strain>
    </source>
</reference>
<dbReference type="HOGENOM" id="CLU_449897_0_0_1"/>
<feature type="transmembrane region" description="Helical" evidence="2">
    <location>
        <begin position="73"/>
        <end position="98"/>
    </location>
</feature>
<dbReference type="VEuPathDB" id="FungiDB:LEMA_P003320.1"/>
<keyword evidence="4" id="KW-1185">Reference proteome</keyword>
<dbReference type="eggNOG" id="ENOG502RFZP">
    <property type="taxonomic scope" value="Eukaryota"/>
</dbReference>
<feature type="transmembrane region" description="Helical" evidence="2">
    <location>
        <begin position="35"/>
        <end position="61"/>
    </location>
</feature>
<organism evidence="3 4">
    <name type="scientific">Leptosphaeria maculans (strain JN3 / isolate v23.1.3 / race Av1-4-5-6-7-8)</name>
    <name type="common">Blackleg fungus</name>
    <name type="synonym">Phoma lingam</name>
    <dbReference type="NCBI Taxonomy" id="985895"/>
    <lineage>
        <taxon>Eukaryota</taxon>
        <taxon>Fungi</taxon>
        <taxon>Dikarya</taxon>
        <taxon>Ascomycota</taxon>
        <taxon>Pezizomycotina</taxon>
        <taxon>Dothideomycetes</taxon>
        <taxon>Pleosporomycetidae</taxon>
        <taxon>Pleosporales</taxon>
        <taxon>Pleosporineae</taxon>
        <taxon>Leptosphaeriaceae</taxon>
        <taxon>Plenodomus</taxon>
        <taxon>Plenodomus lingam/Leptosphaeria maculans species complex</taxon>
    </lineage>
</organism>
<dbReference type="EMBL" id="FP929139">
    <property type="protein sequence ID" value="CBY01545.1"/>
    <property type="molecule type" value="Genomic_DNA"/>
</dbReference>